<evidence type="ECO:0000313" key="2">
    <source>
        <dbReference type="Proteomes" id="UP000019678"/>
    </source>
</evidence>
<keyword evidence="2" id="KW-1185">Reference proteome</keyword>
<dbReference type="EMBL" id="ASRX01000049">
    <property type="protein sequence ID" value="EYF03232.1"/>
    <property type="molecule type" value="Genomic_DNA"/>
</dbReference>
<gene>
    <name evidence="1" type="ORF">CAP_5736</name>
</gene>
<evidence type="ECO:0000313" key="1">
    <source>
        <dbReference type="EMBL" id="EYF03232.1"/>
    </source>
</evidence>
<name>A0A017T2K9_9BACT</name>
<reference evidence="1 2" key="1">
    <citation type="submission" date="2013-05" db="EMBL/GenBank/DDBJ databases">
        <title>Genome assembly of Chondromyces apiculatus DSM 436.</title>
        <authorList>
            <person name="Sharma G."/>
            <person name="Khatri I."/>
            <person name="Kaur C."/>
            <person name="Mayilraj S."/>
            <person name="Subramanian S."/>
        </authorList>
    </citation>
    <scope>NUCLEOTIDE SEQUENCE [LARGE SCALE GENOMIC DNA]</scope>
    <source>
        <strain evidence="1 2">DSM 436</strain>
    </source>
</reference>
<organism evidence="1 2">
    <name type="scientific">Chondromyces apiculatus DSM 436</name>
    <dbReference type="NCBI Taxonomy" id="1192034"/>
    <lineage>
        <taxon>Bacteria</taxon>
        <taxon>Pseudomonadati</taxon>
        <taxon>Myxococcota</taxon>
        <taxon>Polyangia</taxon>
        <taxon>Polyangiales</taxon>
        <taxon>Polyangiaceae</taxon>
        <taxon>Chondromyces</taxon>
    </lineage>
</organism>
<sequence>MFHGTSFELVLAWTEASITAYAAAAARISNAIDRNGREICELGLRAVFIGRFGMGSEQAKKYLADIEGVLFESVAGIESPAQVRADLAGSHAQWERVSVARERFRHVGKLREMGLLHGDLEPWFAVFARS</sequence>
<accession>A0A017T2K9</accession>
<dbReference type="Proteomes" id="UP000019678">
    <property type="component" value="Unassembled WGS sequence"/>
</dbReference>
<protein>
    <submittedName>
        <fullName evidence="1">Uncharacterized protein</fullName>
    </submittedName>
</protein>
<comment type="caution">
    <text evidence="1">The sequence shown here is derived from an EMBL/GenBank/DDBJ whole genome shotgun (WGS) entry which is preliminary data.</text>
</comment>
<dbReference type="STRING" id="1192034.CAP_5736"/>
<dbReference type="AlphaFoldDB" id="A0A017T2K9"/>
<proteinExistence type="predicted"/>